<name>A0A7W6GCC8_9HYPH</name>
<proteinExistence type="predicted"/>
<dbReference type="GO" id="GO:0016301">
    <property type="term" value="F:kinase activity"/>
    <property type="evidence" value="ECO:0007669"/>
    <property type="project" value="UniProtKB-KW"/>
</dbReference>
<dbReference type="InterPro" id="IPR052922">
    <property type="entry name" value="Cytidylate_Kinase-2"/>
</dbReference>
<sequence length="196" mass="22689">MLQQPKHRLNVTGLAEAAELLKRADRIVIFGSSGGGKSTLAQKLARILGVRYVSMDREVFWLSGWVGRPRPEQREIIARIVAEERWIIDGNNPRTLDLRLPRADVILWVRVSRWLCLWSIFKRGIVHRGRTRPDMAPGCTEKWPDREFISYVWNFERDDVPDFMEGIRLHGPDVPLVELRSRAQMGQLLQRLEAIG</sequence>
<dbReference type="Proteomes" id="UP000582090">
    <property type="component" value="Unassembled WGS sequence"/>
</dbReference>
<dbReference type="EMBL" id="JACIDW010000005">
    <property type="protein sequence ID" value="MBB3964511.1"/>
    <property type="molecule type" value="Genomic_DNA"/>
</dbReference>
<dbReference type="SUPFAM" id="SSF52540">
    <property type="entry name" value="P-loop containing nucleoside triphosphate hydrolases"/>
    <property type="match status" value="1"/>
</dbReference>
<accession>A0A7W6GCC8</accession>
<reference evidence="1 2" key="1">
    <citation type="submission" date="2020-08" db="EMBL/GenBank/DDBJ databases">
        <title>Genomic Encyclopedia of Type Strains, Phase IV (KMG-IV): sequencing the most valuable type-strain genomes for metagenomic binning, comparative biology and taxonomic classification.</title>
        <authorList>
            <person name="Goeker M."/>
        </authorList>
    </citation>
    <scope>NUCLEOTIDE SEQUENCE [LARGE SCALE GENOMIC DNA]</scope>
    <source>
        <strain evidence="1 2">DSM 26575</strain>
    </source>
</reference>
<keyword evidence="2" id="KW-1185">Reference proteome</keyword>
<organism evidence="1 2">
    <name type="scientific">Rhizobium metallidurans</name>
    <dbReference type="NCBI Taxonomy" id="1265931"/>
    <lineage>
        <taxon>Bacteria</taxon>
        <taxon>Pseudomonadati</taxon>
        <taxon>Pseudomonadota</taxon>
        <taxon>Alphaproteobacteria</taxon>
        <taxon>Hyphomicrobiales</taxon>
        <taxon>Rhizobiaceae</taxon>
        <taxon>Rhizobium/Agrobacterium group</taxon>
        <taxon>Rhizobium</taxon>
    </lineage>
</organism>
<gene>
    <name evidence="1" type="ORF">GGQ67_002172</name>
</gene>
<protein>
    <submittedName>
        <fullName evidence="1">Adenylate kinase family enzyme</fullName>
    </submittedName>
</protein>
<dbReference type="Gene3D" id="3.40.50.300">
    <property type="entry name" value="P-loop containing nucleotide triphosphate hydrolases"/>
    <property type="match status" value="1"/>
</dbReference>
<dbReference type="PANTHER" id="PTHR37816">
    <property type="entry name" value="YALI0E33011P"/>
    <property type="match status" value="1"/>
</dbReference>
<keyword evidence="1" id="KW-0418">Kinase</keyword>
<dbReference type="InterPro" id="IPR027417">
    <property type="entry name" value="P-loop_NTPase"/>
</dbReference>
<evidence type="ECO:0000313" key="2">
    <source>
        <dbReference type="Proteomes" id="UP000582090"/>
    </source>
</evidence>
<keyword evidence="1" id="KW-0808">Transferase</keyword>
<dbReference type="PANTHER" id="PTHR37816:SF2">
    <property type="entry name" value="DNA TOPOLOGY MODULATION PROTEIN FLAR-RELATED PROTEIN"/>
    <property type="match status" value="1"/>
</dbReference>
<comment type="caution">
    <text evidence="1">The sequence shown here is derived from an EMBL/GenBank/DDBJ whole genome shotgun (WGS) entry which is preliminary data.</text>
</comment>
<dbReference type="AlphaFoldDB" id="A0A7W6GCC8"/>
<evidence type="ECO:0000313" key="1">
    <source>
        <dbReference type="EMBL" id="MBB3964511.1"/>
    </source>
</evidence>